<keyword evidence="1" id="KW-0812">Transmembrane</keyword>
<protein>
    <submittedName>
        <fullName evidence="2">ERF055 protein</fullName>
    </submittedName>
</protein>
<name>A0A6A3CU84_HIBSY</name>
<gene>
    <name evidence="2" type="ORF">F3Y22_tig00002237pilonHSYRG00129</name>
</gene>
<feature type="transmembrane region" description="Helical" evidence="1">
    <location>
        <begin position="7"/>
        <end position="29"/>
    </location>
</feature>
<accession>A0A6A3CU84</accession>
<keyword evidence="1" id="KW-1133">Transmembrane helix</keyword>
<dbReference type="PANTHER" id="PTHR13448:SF14">
    <property type="entry name" value="F26K24.17 PROTEIN"/>
    <property type="match status" value="1"/>
</dbReference>
<proteinExistence type="predicted"/>
<organism evidence="2 3">
    <name type="scientific">Hibiscus syriacus</name>
    <name type="common">Rose of Sharon</name>
    <dbReference type="NCBI Taxonomy" id="106335"/>
    <lineage>
        <taxon>Eukaryota</taxon>
        <taxon>Viridiplantae</taxon>
        <taxon>Streptophyta</taxon>
        <taxon>Embryophyta</taxon>
        <taxon>Tracheophyta</taxon>
        <taxon>Spermatophyta</taxon>
        <taxon>Magnoliopsida</taxon>
        <taxon>eudicotyledons</taxon>
        <taxon>Gunneridae</taxon>
        <taxon>Pentapetalae</taxon>
        <taxon>rosids</taxon>
        <taxon>malvids</taxon>
        <taxon>Malvales</taxon>
        <taxon>Malvaceae</taxon>
        <taxon>Malvoideae</taxon>
        <taxon>Hibiscus</taxon>
    </lineage>
</organism>
<comment type="caution">
    <text evidence="2">The sequence shown here is derived from an EMBL/GenBank/DDBJ whole genome shotgun (WGS) entry which is preliminary data.</text>
</comment>
<dbReference type="InterPro" id="IPR019308">
    <property type="entry name" value="TMEM214"/>
</dbReference>
<evidence type="ECO:0000313" key="3">
    <source>
        <dbReference type="Proteomes" id="UP000436088"/>
    </source>
</evidence>
<dbReference type="GO" id="GO:0005794">
    <property type="term" value="C:Golgi apparatus"/>
    <property type="evidence" value="ECO:0007669"/>
    <property type="project" value="TreeGrafter"/>
</dbReference>
<keyword evidence="3" id="KW-1185">Reference proteome</keyword>
<dbReference type="GO" id="GO:0005783">
    <property type="term" value="C:endoplasmic reticulum"/>
    <property type="evidence" value="ECO:0007669"/>
    <property type="project" value="TreeGrafter"/>
</dbReference>
<keyword evidence="1" id="KW-0472">Membrane</keyword>
<dbReference type="AlphaFoldDB" id="A0A6A3CU84"/>
<evidence type="ECO:0000256" key="1">
    <source>
        <dbReference type="SAM" id="Phobius"/>
    </source>
</evidence>
<dbReference type="PANTHER" id="PTHR13448">
    <property type="entry name" value="TRANSMEMBRANE PROTEIN 214"/>
    <property type="match status" value="1"/>
</dbReference>
<reference evidence="2" key="1">
    <citation type="submission" date="2019-09" db="EMBL/GenBank/DDBJ databases">
        <title>Draft genome information of white flower Hibiscus syriacus.</title>
        <authorList>
            <person name="Kim Y.-M."/>
        </authorList>
    </citation>
    <scope>NUCLEOTIDE SEQUENCE [LARGE SCALE GENOMIC DNA]</scope>
    <source>
        <strain evidence="2">YM2019G1</strain>
    </source>
</reference>
<dbReference type="Proteomes" id="UP000436088">
    <property type="component" value="Unassembled WGS sequence"/>
</dbReference>
<evidence type="ECO:0000313" key="2">
    <source>
        <dbReference type="EMBL" id="KAE8732064.1"/>
    </source>
</evidence>
<sequence length="247" mass="27286">MKKKRNLELWFSPIIFHVVGTFVALAVVLRLKSDALIIVLPNLRENSKYQGQDKLPVIVWMMLRILSASKARTILVNGAARKGECLVTPSSFDILMRVTFPASSARVKATKRFEAIYPILNEVALVGSHGSKAMRQASQQIFNLAIVAAGESSPALSKEGAEIVIWCLNQNAECYRQWNEKAMNGAADPTELALFHDACKYCKHISRKLSRGHGCIKTLAIGIVAAAVVSPNNDIQEWNKLYFLSSS</sequence>
<dbReference type="EMBL" id="VEPZ02000167">
    <property type="protein sequence ID" value="KAE8732064.1"/>
    <property type="molecule type" value="Genomic_DNA"/>
</dbReference>